<dbReference type="FunFam" id="3.30.200.20:FF:000178">
    <property type="entry name" value="serine/threonine-protein kinase PBS1-like"/>
    <property type="match status" value="1"/>
</dbReference>
<proteinExistence type="inferred from homology"/>
<dbReference type="InterPro" id="IPR000719">
    <property type="entry name" value="Prot_kinase_dom"/>
</dbReference>
<evidence type="ECO:0000256" key="3">
    <source>
        <dbReference type="ARBA" id="ARBA00022536"/>
    </source>
</evidence>
<dbReference type="GO" id="GO:0005524">
    <property type="term" value="F:ATP binding"/>
    <property type="evidence" value="ECO:0007669"/>
    <property type="project" value="UniProtKB-UniRule"/>
</dbReference>
<feature type="domain" description="Protein kinase" evidence="22">
    <location>
        <begin position="525"/>
        <end position="820"/>
    </location>
</feature>
<keyword evidence="2 18" id="KW-0723">Serine/threonine-protein kinase</keyword>
<dbReference type="GO" id="GO:0016020">
    <property type="term" value="C:membrane"/>
    <property type="evidence" value="ECO:0007669"/>
    <property type="project" value="UniProtKB-SubCell"/>
</dbReference>
<feature type="transmembrane region" description="Helical" evidence="20">
    <location>
        <begin position="436"/>
        <end position="460"/>
    </location>
</feature>
<evidence type="ECO:0000256" key="4">
    <source>
        <dbReference type="ARBA" id="ARBA00022679"/>
    </source>
</evidence>
<dbReference type="GO" id="GO:0048544">
    <property type="term" value="P:recognition of pollen"/>
    <property type="evidence" value="ECO:0007669"/>
    <property type="project" value="InterPro"/>
</dbReference>
<dbReference type="InterPro" id="IPR000858">
    <property type="entry name" value="S_locus_glycoprot_dom"/>
</dbReference>
<dbReference type="PROSITE" id="PS50948">
    <property type="entry name" value="PAN"/>
    <property type="match status" value="1"/>
</dbReference>
<dbReference type="SMART" id="SM00220">
    <property type="entry name" value="S_TKc"/>
    <property type="match status" value="1"/>
</dbReference>
<keyword evidence="5 20" id="KW-0812">Transmembrane</keyword>
<keyword evidence="7" id="KW-0430">Lectin</keyword>
<keyword evidence="3" id="KW-0245">EGF-like domain</keyword>
<reference evidence="25" key="1">
    <citation type="submission" date="2022-08" db="EMBL/GenBank/DDBJ databases">
        <authorList>
            <person name="Marques A."/>
        </authorList>
    </citation>
    <scope>NUCLEOTIDE SEQUENCE</scope>
    <source>
        <strain evidence="25">RhyPub2mFocal</strain>
        <tissue evidence="25">Leaves</tissue>
    </source>
</reference>
<evidence type="ECO:0000256" key="13">
    <source>
        <dbReference type="ARBA" id="ARBA00023157"/>
    </source>
</evidence>
<evidence type="ECO:0000256" key="20">
    <source>
        <dbReference type="SAM" id="Phobius"/>
    </source>
</evidence>
<keyword evidence="26" id="KW-1185">Reference proteome</keyword>
<evidence type="ECO:0000259" key="22">
    <source>
        <dbReference type="PROSITE" id="PS50011"/>
    </source>
</evidence>
<evidence type="ECO:0000256" key="7">
    <source>
        <dbReference type="ARBA" id="ARBA00022734"/>
    </source>
</evidence>
<name>A0AAV8CD84_9POAL</name>
<feature type="binding site" evidence="19">
    <location>
        <position position="554"/>
    </location>
    <ligand>
        <name>ATP</name>
        <dbReference type="ChEBI" id="CHEBI:30616"/>
    </ligand>
</feature>
<dbReference type="InterPro" id="IPR008271">
    <property type="entry name" value="Ser/Thr_kinase_AS"/>
</dbReference>
<dbReference type="InterPro" id="IPR001480">
    <property type="entry name" value="Bulb-type_lectin_dom"/>
</dbReference>
<dbReference type="CDD" id="cd14066">
    <property type="entry name" value="STKc_IRAK"/>
    <property type="match status" value="1"/>
</dbReference>
<dbReference type="CDD" id="cd00028">
    <property type="entry name" value="B_lectin"/>
    <property type="match status" value="1"/>
</dbReference>
<evidence type="ECO:0000256" key="17">
    <source>
        <dbReference type="ARBA" id="ARBA00048679"/>
    </source>
</evidence>
<gene>
    <name evidence="25" type="ORF">LUZ62_087633</name>
</gene>
<evidence type="ECO:0000313" key="25">
    <source>
        <dbReference type="EMBL" id="KAJ4753228.1"/>
    </source>
</evidence>
<evidence type="ECO:0000256" key="21">
    <source>
        <dbReference type="SAM" id="SignalP"/>
    </source>
</evidence>
<keyword evidence="4 18" id="KW-0808">Transferase</keyword>
<dbReference type="EC" id="2.7.11.1" evidence="18"/>
<feature type="domain" description="Bulb-type lectin" evidence="23">
    <location>
        <begin position="37"/>
        <end position="156"/>
    </location>
</feature>
<comment type="caution">
    <text evidence="25">The sequence shown here is derived from an EMBL/GenBank/DDBJ whole genome shotgun (WGS) entry which is preliminary data.</text>
</comment>
<dbReference type="PIRSF" id="PIRSF000641">
    <property type="entry name" value="SRK"/>
    <property type="match status" value="1"/>
</dbReference>
<keyword evidence="8 18" id="KW-0547">Nucleotide-binding</keyword>
<comment type="catalytic activity">
    <reaction evidence="16 18">
        <text>L-threonyl-[protein] + ATP = O-phospho-L-threonyl-[protein] + ADP + H(+)</text>
        <dbReference type="Rhea" id="RHEA:46608"/>
        <dbReference type="Rhea" id="RHEA-COMP:11060"/>
        <dbReference type="Rhea" id="RHEA-COMP:11605"/>
        <dbReference type="ChEBI" id="CHEBI:15378"/>
        <dbReference type="ChEBI" id="CHEBI:30013"/>
        <dbReference type="ChEBI" id="CHEBI:30616"/>
        <dbReference type="ChEBI" id="CHEBI:61977"/>
        <dbReference type="ChEBI" id="CHEBI:456216"/>
        <dbReference type="EC" id="2.7.11.1"/>
    </reaction>
</comment>
<evidence type="ECO:0000256" key="8">
    <source>
        <dbReference type="ARBA" id="ARBA00022741"/>
    </source>
</evidence>
<dbReference type="CDD" id="cd01098">
    <property type="entry name" value="PAN_AP_plant"/>
    <property type="match status" value="1"/>
</dbReference>
<keyword evidence="15" id="KW-0325">Glycoprotein</keyword>
<evidence type="ECO:0000256" key="14">
    <source>
        <dbReference type="ARBA" id="ARBA00023170"/>
    </source>
</evidence>
<keyword evidence="14" id="KW-0675">Receptor</keyword>
<accession>A0AAV8CD84</accession>
<keyword evidence="12 20" id="KW-0472">Membrane</keyword>
<evidence type="ECO:0000256" key="18">
    <source>
        <dbReference type="PIRNR" id="PIRNR000641"/>
    </source>
</evidence>
<dbReference type="GO" id="GO:0004674">
    <property type="term" value="F:protein serine/threonine kinase activity"/>
    <property type="evidence" value="ECO:0007669"/>
    <property type="project" value="UniProtKB-KW"/>
</dbReference>
<dbReference type="Gene3D" id="1.10.510.10">
    <property type="entry name" value="Transferase(Phosphotransferase) domain 1"/>
    <property type="match status" value="1"/>
</dbReference>
<comment type="subcellular location">
    <subcellularLocation>
        <location evidence="1">Membrane</location>
        <topology evidence="1">Single-pass type I membrane protein</topology>
    </subcellularLocation>
</comment>
<dbReference type="SMART" id="SM00108">
    <property type="entry name" value="B_lectin"/>
    <property type="match status" value="1"/>
</dbReference>
<evidence type="ECO:0000256" key="9">
    <source>
        <dbReference type="ARBA" id="ARBA00022777"/>
    </source>
</evidence>
<dbReference type="FunFam" id="2.90.10.10:FF:000023">
    <property type="entry name" value="G-type lectin S-receptor-like serine/threonine-protein kinase"/>
    <property type="match status" value="1"/>
</dbReference>
<evidence type="ECO:0000256" key="5">
    <source>
        <dbReference type="ARBA" id="ARBA00022692"/>
    </source>
</evidence>
<organism evidence="25 26">
    <name type="scientific">Rhynchospora pubera</name>
    <dbReference type="NCBI Taxonomy" id="906938"/>
    <lineage>
        <taxon>Eukaryota</taxon>
        <taxon>Viridiplantae</taxon>
        <taxon>Streptophyta</taxon>
        <taxon>Embryophyta</taxon>
        <taxon>Tracheophyta</taxon>
        <taxon>Spermatophyta</taxon>
        <taxon>Magnoliopsida</taxon>
        <taxon>Liliopsida</taxon>
        <taxon>Poales</taxon>
        <taxon>Cyperaceae</taxon>
        <taxon>Cyperoideae</taxon>
        <taxon>Rhynchosporeae</taxon>
        <taxon>Rhynchospora</taxon>
    </lineage>
</organism>
<evidence type="ECO:0000256" key="6">
    <source>
        <dbReference type="ARBA" id="ARBA00022729"/>
    </source>
</evidence>
<evidence type="ECO:0000256" key="19">
    <source>
        <dbReference type="PROSITE-ProRule" id="PRU10141"/>
    </source>
</evidence>
<evidence type="ECO:0000256" key="12">
    <source>
        <dbReference type="ARBA" id="ARBA00023136"/>
    </source>
</evidence>
<dbReference type="PROSITE" id="PS50927">
    <property type="entry name" value="BULB_LECTIN"/>
    <property type="match status" value="1"/>
</dbReference>
<dbReference type="InterPro" id="IPR017441">
    <property type="entry name" value="Protein_kinase_ATP_BS"/>
</dbReference>
<dbReference type="PROSITE" id="PS00108">
    <property type="entry name" value="PROTEIN_KINASE_ST"/>
    <property type="match status" value="1"/>
</dbReference>
<evidence type="ECO:0000259" key="23">
    <source>
        <dbReference type="PROSITE" id="PS50927"/>
    </source>
</evidence>
<evidence type="ECO:0000256" key="10">
    <source>
        <dbReference type="ARBA" id="ARBA00022840"/>
    </source>
</evidence>
<keyword evidence="6 21" id="KW-0732">Signal</keyword>
<dbReference type="InterPro" id="IPR003609">
    <property type="entry name" value="Pan_app"/>
</dbReference>
<dbReference type="AlphaFoldDB" id="A0AAV8CD84"/>
<dbReference type="FunFam" id="1.10.510.10:FF:000589">
    <property type="entry name" value="Serine/threonine-protein kinase"/>
    <property type="match status" value="1"/>
</dbReference>
<dbReference type="Pfam" id="PF00954">
    <property type="entry name" value="S_locus_glycop"/>
    <property type="match status" value="1"/>
</dbReference>
<evidence type="ECO:0000256" key="15">
    <source>
        <dbReference type="ARBA" id="ARBA00023180"/>
    </source>
</evidence>
<comment type="similarity">
    <text evidence="18">Belongs to the protein kinase superfamily. Ser/Thr protein kinase family.</text>
</comment>
<dbReference type="Proteomes" id="UP001140206">
    <property type="component" value="Chromosome 5"/>
</dbReference>
<comment type="catalytic activity">
    <reaction evidence="17 18">
        <text>L-seryl-[protein] + ATP = O-phospho-L-seryl-[protein] + ADP + H(+)</text>
        <dbReference type="Rhea" id="RHEA:17989"/>
        <dbReference type="Rhea" id="RHEA-COMP:9863"/>
        <dbReference type="Rhea" id="RHEA-COMP:11604"/>
        <dbReference type="ChEBI" id="CHEBI:15378"/>
        <dbReference type="ChEBI" id="CHEBI:29999"/>
        <dbReference type="ChEBI" id="CHEBI:30616"/>
        <dbReference type="ChEBI" id="CHEBI:83421"/>
        <dbReference type="ChEBI" id="CHEBI:456216"/>
        <dbReference type="EC" id="2.7.11.1"/>
    </reaction>
</comment>
<dbReference type="GO" id="GO:0051707">
    <property type="term" value="P:response to other organism"/>
    <property type="evidence" value="ECO:0007669"/>
    <property type="project" value="UniProtKB-ARBA"/>
</dbReference>
<dbReference type="EMBL" id="JAMFTS010000005">
    <property type="protein sequence ID" value="KAJ4753228.1"/>
    <property type="molecule type" value="Genomic_DNA"/>
</dbReference>
<keyword evidence="11 20" id="KW-1133">Transmembrane helix</keyword>
<dbReference type="SUPFAM" id="SSF51110">
    <property type="entry name" value="alpha-D-mannose-specific plant lectins"/>
    <property type="match status" value="1"/>
</dbReference>
<protein>
    <recommendedName>
        <fullName evidence="18">Receptor-like serine/threonine-protein kinase</fullName>
        <ecNumber evidence="18">2.7.11.1</ecNumber>
    </recommendedName>
</protein>
<keyword evidence="9 18" id="KW-0418">Kinase</keyword>
<dbReference type="PANTHER" id="PTHR47976">
    <property type="entry name" value="G-TYPE LECTIN S-RECEPTOR-LIKE SERINE/THREONINE-PROTEIN KINASE SD2-5"/>
    <property type="match status" value="1"/>
</dbReference>
<dbReference type="InterPro" id="IPR011009">
    <property type="entry name" value="Kinase-like_dom_sf"/>
</dbReference>
<dbReference type="PANTHER" id="PTHR47976:SF60">
    <property type="entry name" value="RECEPTOR-LIKE SERINE_THREONINE-PROTEIN KINASE"/>
    <property type="match status" value="1"/>
</dbReference>
<sequence>MLPFISLSLFFSLFLLFFHFHGTSASKGVAVEYMFPPVSATSLLYIDSGGMFLTSRKGDFQAVIYKPGTQESRYYLSVLHAPTKTQIWTANRNRPIPDRSSMVNLTANGLSVEFSNGTVLWSTPPLKAPVSALRLLDTGNLVLLDVANNSLWESFNYPSDALVSGQLLPAGSYLSSSVSSDSDLSQGDYRLDVTAADALLNWSNATYWRLSNDKNSVKDWDAPVAYMTTNDSGLYLQESKGTIVFQISLPTTQFRIVQLRSDGRFQIISYQTISSSTSMDHVFMAPTSNCDLPLACGSLGLCSLHLNSSSCTCPPQFISQSGGCTAGNDVSLATNTSCGSSTFSYMFVGLGVTYFANKYRSPIASARNISNCRDLCSSNCSCSGYFFDISSQSCFFLQHPLGSLTNANTSESSNAMAYVKTQGSYSQHKFTLENNVVPIVVPSVVASFLVIVSGLACFMWRYKREKRRMKEMRLAIANDKLHAAPPKQISDSDYLFSESGDDLEEILIPGLPTRFTLQQLEEITSNFLRKIGSGGFGSVYKGELSDKSQVAVKKIEAAGLHGRKEFCTEIAVIGNIHHVNLVRLRGYCAQGSHRLLVYEYMNRGSLDRSLFRPTGETLDWDERMNIAIGTARGLAYLHYGCQPKILHCDIKPENILLDDEGQVKIADFGLAKLLTPEQSGLFTTMRGTRGYLAPEWLANTAISDRTDVYSFGMVLLELVRGRKNRSEHMNDCESKWSVTTSGSSHKGYEYFPLVALHMHEKRNYEDLVDPRLEGRFVASEVEQLVKTALCCLHEEPALRPSMTSVVAMLEGTMEVWEPRIESLGFLRLYGRGVLGASSSGGTVDIDEEFMMNKVIGASHMTTNTTSGWSSFMSMPQLSGPR</sequence>
<dbReference type="InterPro" id="IPR051343">
    <property type="entry name" value="G-type_lectin_kinases/EP1-like"/>
</dbReference>
<dbReference type="Pfam" id="PF00069">
    <property type="entry name" value="Pkinase"/>
    <property type="match status" value="1"/>
</dbReference>
<evidence type="ECO:0000259" key="24">
    <source>
        <dbReference type="PROSITE" id="PS50948"/>
    </source>
</evidence>
<evidence type="ECO:0000256" key="2">
    <source>
        <dbReference type="ARBA" id="ARBA00022527"/>
    </source>
</evidence>
<evidence type="ECO:0000256" key="11">
    <source>
        <dbReference type="ARBA" id="ARBA00022989"/>
    </source>
</evidence>
<feature type="domain" description="Apple" evidence="24">
    <location>
        <begin position="338"/>
        <end position="422"/>
    </location>
</feature>
<evidence type="ECO:0000256" key="16">
    <source>
        <dbReference type="ARBA" id="ARBA00047899"/>
    </source>
</evidence>
<dbReference type="Pfam" id="PF01453">
    <property type="entry name" value="B_lectin"/>
    <property type="match status" value="1"/>
</dbReference>
<dbReference type="InterPro" id="IPR036426">
    <property type="entry name" value="Bulb-type_lectin_dom_sf"/>
</dbReference>
<dbReference type="GO" id="GO:0030246">
    <property type="term" value="F:carbohydrate binding"/>
    <property type="evidence" value="ECO:0007669"/>
    <property type="project" value="UniProtKB-KW"/>
</dbReference>
<keyword evidence="10 18" id="KW-0067">ATP-binding</keyword>
<dbReference type="Gene3D" id="3.30.200.20">
    <property type="entry name" value="Phosphorylase Kinase, domain 1"/>
    <property type="match status" value="1"/>
</dbReference>
<evidence type="ECO:0000313" key="26">
    <source>
        <dbReference type="Proteomes" id="UP001140206"/>
    </source>
</evidence>
<dbReference type="Gene3D" id="2.90.10.10">
    <property type="entry name" value="Bulb-type lectin domain"/>
    <property type="match status" value="1"/>
</dbReference>
<evidence type="ECO:0000256" key="1">
    <source>
        <dbReference type="ARBA" id="ARBA00004479"/>
    </source>
</evidence>
<keyword evidence="13" id="KW-1015">Disulfide bond</keyword>
<dbReference type="PROSITE" id="PS00107">
    <property type="entry name" value="PROTEIN_KINASE_ATP"/>
    <property type="match status" value="1"/>
</dbReference>
<dbReference type="InterPro" id="IPR024171">
    <property type="entry name" value="SRK-like_kinase"/>
</dbReference>
<dbReference type="PROSITE" id="PS50011">
    <property type="entry name" value="PROTEIN_KINASE_DOM"/>
    <property type="match status" value="1"/>
</dbReference>
<dbReference type="SUPFAM" id="SSF56112">
    <property type="entry name" value="Protein kinase-like (PK-like)"/>
    <property type="match status" value="1"/>
</dbReference>
<feature type="signal peptide" evidence="21">
    <location>
        <begin position="1"/>
        <end position="25"/>
    </location>
</feature>
<feature type="chain" id="PRO_5043899895" description="Receptor-like serine/threonine-protein kinase" evidence="21">
    <location>
        <begin position="26"/>
        <end position="881"/>
    </location>
</feature>